<name>A0AAU6W1P6_9VIRU</name>
<reference evidence="1" key="1">
    <citation type="journal article" date="2024" name="J. Gen. Virol.">
        <title>Novel phages of Pseudomonas syringae unveil numerous potential auxiliary metabolic genes.</title>
        <authorList>
            <person name="Feltin C."/>
            <person name="Garneau J.R."/>
            <person name="Morris C.E."/>
            <person name="Berard A."/>
            <person name="Torres-Barcelo C."/>
        </authorList>
    </citation>
    <scope>NUCLEOTIDE SEQUENCE</scope>
</reference>
<accession>A0AAU6W1P6</accession>
<organism evidence="1">
    <name type="scientific">Pseudomonas phage Touem01</name>
    <dbReference type="NCBI Taxonomy" id="3138548"/>
    <lineage>
        <taxon>Viruses</taxon>
    </lineage>
</organism>
<gene>
    <name evidence="1" type="ORF">Touem01_00072</name>
</gene>
<proteinExistence type="predicted"/>
<sequence length="207" mass="22611">MTDFTKEYSGFRYAKTRRGDTLQLIAYRELGDASSWAQLVWFNDLVAPFITDDETQAGDRVLLTGTPIKIPATVAESEPANADATNVLLTDCLLRNGRLTSDGSTGDFELVSGRENLKQAIVHRIITDPGELIYHPQYGCKIQRRKGSKNTPVALLLGRSDVQDALTQENRLKRINKITTSSSGDVLAAQVNVTPISGDSVEVDASV</sequence>
<dbReference type="Gene3D" id="3.10.450.40">
    <property type="match status" value="1"/>
</dbReference>
<evidence type="ECO:0000313" key="1">
    <source>
        <dbReference type="EMBL" id="XAI70601.1"/>
    </source>
</evidence>
<dbReference type="EMBL" id="PP179325">
    <property type="protein sequence ID" value="XAI70601.1"/>
    <property type="molecule type" value="Genomic_DNA"/>
</dbReference>
<dbReference type="SUPFAM" id="SSF160719">
    <property type="entry name" value="gpW/gp25-like"/>
    <property type="match status" value="1"/>
</dbReference>
<protein>
    <submittedName>
        <fullName evidence="1">Baseplate assembly protein W</fullName>
    </submittedName>
</protein>